<gene>
    <name evidence="2" type="ORF">AW171_hschr31350</name>
</gene>
<dbReference type="Gene3D" id="3.40.33.10">
    <property type="entry name" value="CAP"/>
    <property type="match status" value="1"/>
</dbReference>
<keyword evidence="3" id="KW-1185">Reference proteome</keyword>
<reference evidence="2 3" key="1">
    <citation type="submission" date="2016-01" db="EMBL/GenBank/DDBJ databases">
        <title>Genome sequence of the yeast Holleya sinecauda.</title>
        <authorList>
            <person name="Dietrich F.S."/>
        </authorList>
    </citation>
    <scope>NUCLEOTIDE SEQUENCE [LARGE SCALE GENOMIC DNA]</scope>
    <source>
        <strain evidence="2 3">ATCC 58844</strain>
    </source>
</reference>
<name>A0A109UY97_9SACH</name>
<protein>
    <submittedName>
        <fullName evidence="2">HCL639Cp</fullName>
    </submittedName>
</protein>
<dbReference type="InterPro" id="IPR035940">
    <property type="entry name" value="CAP_sf"/>
</dbReference>
<dbReference type="PROSITE" id="PS01010">
    <property type="entry name" value="CRISP_2"/>
    <property type="match status" value="1"/>
</dbReference>
<sequence length="284" mass="32562">MLLERSQMYLYSSIGLVSILQLDLVLDINYIMKFDRIVLASSLFFSFVTPEEVVLDTPGVLISPLTHNSEINDLEAEEDEGFHILRRDEGGFEGDRNHVFKRSQRRSFFDLEKNDLLRLHNEKRRLHVDTPPLTWSDKLADYAAAYADSLVGTDYDPCSLNLRHSNGPYGENIGAIIRPFESDIATSRDIVFAWYDEIKDYDFLDITGTRRNGRLVGHFTQMIWAATEKVGCTLLYCPADSRFGKTLTLYILCSYEPAGNVVMAANAPDRFLRYRQNVKRLKVL</sequence>
<dbReference type="GO" id="GO:0005576">
    <property type="term" value="C:extracellular region"/>
    <property type="evidence" value="ECO:0007669"/>
    <property type="project" value="InterPro"/>
</dbReference>
<dbReference type="Proteomes" id="UP000243052">
    <property type="component" value="Chromosome iii"/>
</dbReference>
<dbReference type="EMBL" id="CP014243">
    <property type="protein sequence ID" value="AMD19512.1"/>
    <property type="molecule type" value="Genomic_DNA"/>
</dbReference>
<feature type="domain" description="SCP" evidence="1">
    <location>
        <begin position="111"/>
        <end position="263"/>
    </location>
</feature>
<dbReference type="SMART" id="SM00198">
    <property type="entry name" value="SCP"/>
    <property type="match status" value="1"/>
</dbReference>
<dbReference type="InterPro" id="IPR001283">
    <property type="entry name" value="CRISP-related"/>
</dbReference>
<accession>A0A109UY97</accession>
<dbReference type="PRINTS" id="PR00837">
    <property type="entry name" value="V5TPXLIKE"/>
</dbReference>
<dbReference type="InterPro" id="IPR002413">
    <property type="entry name" value="V5_allergen-like"/>
</dbReference>
<evidence type="ECO:0000259" key="1">
    <source>
        <dbReference type="SMART" id="SM00198"/>
    </source>
</evidence>
<dbReference type="InterPro" id="IPR018244">
    <property type="entry name" value="Allrgn_V5/Tpx1_CS"/>
</dbReference>
<organism evidence="2 3">
    <name type="scientific">Eremothecium sinecaudum</name>
    <dbReference type="NCBI Taxonomy" id="45286"/>
    <lineage>
        <taxon>Eukaryota</taxon>
        <taxon>Fungi</taxon>
        <taxon>Dikarya</taxon>
        <taxon>Ascomycota</taxon>
        <taxon>Saccharomycotina</taxon>
        <taxon>Saccharomycetes</taxon>
        <taxon>Saccharomycetales</taxon>
        <taxon>Saccharomycetaceae</taxon>
        <taxon>Eremothecium</taxon>
    </lineage>
</organism>
<proteinExistence type="predicted"/>
<dbReference type="PRINTS" id="PR00838">
    <property type="entry name" value="V5ALLERGEN"/>
</dbReference>
<dbReference type="RefSeq" id="XP_017986508.1">
    <property type="nucleotide sequence ID" value="XM_018131604.1"/>
</dbReference>
<evidence type="ECO:0000313" key="3">
    <source>
        <dbReference type="Proteomes" id="UP000243052"/>
    </source>
</evidence>
<dbReference type="SUPFAM" id="SSF55797">
    <property type="entry name" value="PR-1-like"/>
    <property type="match status" value="1"/>
</dbReference>
<evidence type="ECO:0000313" key="2">
    <source>
        <dbReference type="EMBL" id="AMD19512.1"/>
    </source>
</evidence>
<dbReference type="OrthoDB" id="337038at2759"/>
<dbReference type="PANTHER" id="PTHR10334">
    <property type="entry name" value="CYSTEINE-RICH SECRETORY PROTEIN-RELATED"/>
    <property type="match status" value="1"/>
</dbReference>
<dbReference type="PROSITE" id="PS01009">
    <property type="entry name" value="CRISP_1"/>
    <property type="match status" value="1"/>
</dbReference>
<dbReference type="Pfam" id="PF00188">
    <property type="entry name" value="CAP"/>
    <property type="match status" value="1"/>
</dbReference>
<dbReference type="InterPro" id="IPR014044">
    <property type="entry name" value="CAP_dom"/>
</dbReference>
<dbReference type="GeneID" id="28722715"/>
<dbReference type="AlphaFoldDB" id="A0A109UY97"/>